<dbReference type="Proteomes" id="UP000684084">
    <property type="component" value="Unassembled WGS sequence"/>
</dbReference>
<comment type="caution">
    <text evidence="2">The sequence shown here is derived from an EMBL/GenBank/DDBJ whole genome shotgun (WGS) entry which is preliminary data.</text>
</comment>
<accession>A0A915ZVY8</accession>
<feature type="compositionally biased region" description="Basic and acidic residues" evidence="1">
    <location>
        <begin position="225"/>
        <end position="237"/>
    </location>
</feature>
<feature type="region of interest" description="Disordered" evidence="1">
    <location>
        <begin position="54"/>
        <end position="81"/>
    </location>
</feature>
<dbReference type="OrthoDB" id="2322679at2759"/>
<feature type="region of interest" description="Disordered" evidence="1">
    <location>
        <begin position="197"/>
        <end position="250"/>
    </location>
</feature>
<feature type="compositionally biased region" description="Basic residues" evidence="1">
    <location>
        <begin position="200"/>
        <end position="216"/>
    </location>
</feature>
<reference evidence="2" key="1">
    <citation type="submission" date="2020-05" db="EMBL/GenBank/DDBJ databases">
        <authorList>
            <person name="Rincon C."/>
            <person name="Sanders R I."/>
            <person name="Robbins C."/>
            <person name="Chaturvedi A."/>
        </authorList>
    </citation>
    <scope>NUCLEOTIDE SEQUENCE</scope>
    <source>
        <strain evidence="2">CHB12</strain>
    </source>
</reference>
<dbReference type="VEuPathDB" id="FungiDB:RhiirFUN_025924"/>
<organism evidence="2 3">
    <name type="scientific">Rhizophagus irregularis</name>
    <dbReference type="NCBI Taxonomy" id="588596"/>
    <lineage>
        <taxon>Eukaryota</taxon>
        <taxon>Fungi</taxon>
        <taxon>Fungi incertae sedis</taxon>
        <taxon>Mucoromycota</taxon>
        <taxon>Glomeromycotina</taxon>
        <taxon>Glomeromycetes</taxon>
        <taxon>Glomerales</taxon>
        <taxon>Glomeraceae</taxon>
        <taxon>Rhizophagus</taxon>
    </lineage>
</organism>
<name>A0A915ZVY8_9GLOM</name>
<evidence type="ECO:0000313" key="2">
    <source>
        <dbReference type="EMBL" id="CAB5389187.1"/>
    </source>
</evidence>
<protein>
    <submittedName>
        <fullName evidence="2">Uncharacterized protein</fullName>
    </submittedName>
</protein>
<proteinExistence type="predicted"/>
<dbReference type="AlphaFoldDB" id="A0A915ZVY8"/>
<dbReference type="EMBL" id="CAGKOT010000064">
    <property type="protein sequence ID" value="CAB5389187.1"/>
    <property type="molecule type" value="Genomic_DNA"/>
</dbReference>
<evidence type="ECO:0000313" key="3">
    <source>
        <dbReference type="Proteomes" id="UP000684084"/>
    </source>
</evidence>
<evidence type="ECO:0000256" key="1">
    <source>
        <dbReference type="SAM" id="MobiDB-lite"/>
    </source>
</evidence>
<gene>
    <name evidence="2" type="ORF">CHRIB12_LOCUS20938</name>
</gene>
<sequence>MSSNSSTAHKLKSRDEIINEILESVVGKTKEAVLKLQKYEICETEKKIHDRLFARQDRVASPRPPPNQNGTASNEIGDGDGGVNNEIGTYIIQKTYPINTLVAPFNPEAVLPRLDYSMTKQNYIKFLIMEPKPNNSSTSYDVAVKLGLSVIAGSDFNTPVSLTPLLYHSINLSSNYFKLTQTRLTCASYLIKYTMDNKGKEKRKPNQTKPKQRPKLPKNPDDDDKGPRDKGNKDKPWKPPRKGSGPRSPRVSRSYFGLVFEPYRICAISFQTRNSEISNELLYFLHFITIYNHVKAKVLR</sequence>